<accession>A0A645HTA4</accession>
<proteinExistence type="predicted"/>
<protein>
    <recommendedName>
        <fullName evidence="3">ABC-2 type transporter domain-containing protein</fullName>
    </recommendedName>
</protein>
<name>A0A645HTA4_9ZZZZ</name>
<feature type="transmembrane region" description="Helical" evidence="1">
    <location>
        <begin position="101"/>
        <end position="123"/>
    </location>
</feature>
<organism evidence="2">
    <name type="scientific">bioreactor metagenome</name>
    <dbReference type="NCBI Taxonomy" id="1076179"/>
    <lineage>
        <taxon>unclassified sequences</taxon>
        <taxon>metagenomes</taxon>
        <taxon>ecological metagenomes</taxon>
    </lineage>
</organism>
<evidence type="ECO:0000256" key="1">
    <source>
        <dbReference type="SAM" id="Phobius"/>
    </source>
</evidence>
<feature type="transmembrane region" description="Helical" evidence="1">
    <location>
        <begin position="14"/>
        <end position="34"/>
    </location>
</feature>
<dbReference type="PANTHER" id="PTHR43229:SF2">
    <property type="entry name" value="NODULATION PROTEIN J"/>
    <property type="match status" value="1"/>
</dbReference>
<dbReference type="AlphaFoldDB" id="A0A645HTA4"/>
<gene>
    <name evidence="2" type="ORF">SDC9_186137</name>
</gene>
<keyword evidence="1" id="KW-1133">Transmembrane helix</keyword>
<keyword evidence="1" id="KW-0472">Membrane</keyword>
<sequence>MMCFVVSFFKSQQAFSTASTIIGTLIGFLTGVYLPIGSLPASVQTIIKIFPVSHAASLFRLLMMEAPLSTAFEGLDAAYLSEFKEYMGITYSLGGHEITPLVSILILIGTSAVFYILAVFNVSRSHSVRVKGK</sequence>
<dbReference type="PANTHER" id="PTHR43229">
    <property type="entry name" value="NODULATION PROTEIN J"/>
    <property type="match status" value="1"/>
</dbReference>
<keyword evidence="1" id="KW-0812">Transmembrane</keyword>
<evidence type="ECO:0000313" key="2">
    <source>
        <dbReference type="EMBL" id="MPN38613.1"/>
    </source>
</evidence>
<comment type="caution">
    <text evidence="2">The sequence shown here is derived from an EMBL/GenBank/DDBJ whole genome shotgun (WGS) entry which is preliminary data.</text>
</comment>
<dbReference type="EMBL" id="VSSQ01093954">
    <property type="protein sequence ID" value="MPN38613.1"/>
    <property type="molecule type" value="Genomic_DNA"/>
</dbReference>
<reference evidence="2" key="1">
    <citation type="submission" date="2019-08" db="EMBL/GenBank/DDBJ databases">
        <authorList>
            <person name="Kucharzyk K."/>
            <person name="Murdoch R.W."/>
            <person name="Higgins S."/>
            <person name="Loffler F."/>
        </authorList>
    </citation>
    <scope>NUCLEOTIDE SEQUENCE</scope>
</reference>
<evidence type="ECO:0008006" key="3">
    <source>
        <dbReference type="Google" id="ProtNLM"/>
    </source>
</evidence>
<dbReference type="InterPro" id="IPR051784">
    <property type="entry name" value="Nod_factor_ABC_transporter"/>
</dbReference>